<evidence type="ECO:0000256" key="1">
    <source>
        <dbReference type="SAM" id="Phobius"/>
    </source>
</evidence>
<protein>
    <submittedName>
        <fullName evidence="2">Uncharacterized protein</fullName>
    </submittedName>
</protein>
<feature type="transmembrane region" description="Helical" evidence="1">
    <location>
        <begin position="46"/>
        <end position="73"/>
    </location>
</feature>
<feature type="transmembrane region" description="Helical" evidence="1">
    <location>
        <begin position="85"/>
        <end position="105"/>
    </location>
</feature>
<comment type="caution">
    <text evidence="2">The sequence shown here is derived from an EMBL/GenBank/DDBJ whole genome shotgun (WGS) entry which is preliminary data.</text>
</comment>
<keyword evidence="1" id="KW-1133">Transmembrane helix</keyword>
<dbReference type="AlphaFoldDB" id="A0A9D7K4V2"/>
<feature type="transmembrane region" description="Helical" evidence="1">
    <location>
        <begin position="125"/>
        <end position="147"/>
    </location>
</feature>
<gene>
    <name evidence="2" type="ORF">IPL58_16675</name>
</gene>
<sequence>MKIAPNYPLKKVIVGFSLCPAIVGLLAGPFGVYFGKNPEGIHWADLIVASIAASVLAAITSALFYFPPAFLLALIYAQLCLKKHLVSYAIVLIGGGGGAVFWGALLNPGREENGYFQTLIDAWLTQPFIITFLMGATSSLLMAWLVLPSPPPSSPGAKLGT</sequence>
<accession>A0A9D7K4V2</accession>
<evidence type="ECO:0000313" key="2">
    <source>
        <dbReference type="EMBL" id="MBK8525519.1"/>
    </source>
</evidence>
<evidence type="ECO:0000313" key="3">
    <source>
        <dbReference type="Proteomes" id="UP000886689"/>
    </source>
</evidence>
<keyword evidence="1" id="KW-0812">Transmembrane</keyword>
<feature type="transmembrane region" description="Helical" evidence="1">
    <location>
        <begin position="12"/>
        <end position="34"/>
    </location>
</feature>
<dbReference type="EMBL" id="JADJUC010000031">
    <property type="protein sequence ID" value="MBK8525519.1"/>
    <property type="molecule type" value="Genomic_DNA"/>
</dbReference>
<name>A0A9D7K4V2_9PROT</name>
<reference evidence="2" key="1">
    <citation type="submission" date="2020-10" db="EMBL/GenBank/DDBJ databases">
        <title>Connecting structure to function with the recovery of over 1000 high-quality activated sludge metagenome-assembled genomes encoding full-length rRNA genes using long-read sequencing.</title>
        <authorList>
            <person name="Singleton C.M."/>
            <person name="Petriglieri F."/>
            <person name="Kristensen J.M."/>
            <person name="Kirkegaard R.H."/>
            <person name="Michaelsen T.Y."/>
            <person name="Andersen M.H."/>
            <person name="Karst S.M."/>
            <person name="Dueholm M.S."/>
            <person name="Nielsen P.H."/>
            <person name="Albertsen M."/>
        </authorList>
    </citation>
    <scope>NUCLEOTIDE SEQUENCE</scope>
    <source>
        <strain evidence="2">Hirt_18-Q3-R61-65_BATAC.395</strain>
    </source>
</reference>
<dbReference type="Proteomes" id="UP000886689">
    <property type="component" value="Unassembled WGS sequence"/>
</dbReference>
<organism evidence="2 3">
    <name type="scientific">Candidatus Proximibacter danicus</name>
    <dbReference type="NCBI Taxonomy" id="2954365"/>
    <lineage>
        <taxon>Bacteria</taxon>
        <taxon>Pseudomonadati</taxon>
        <taxon>Pseudomonadota</taxon>
        <taxon>Betaproteobacteria</taxon>
        <taxon>Candidatus Proximibacter</taxon>
    </lineage>
</organism>
<proteinExistence type="predicted"/>
<keyword evidence="1" id="KW-0472">Membrane</keyword>